<protein>
    <submittedName>
        <fullName evidence="1">Unnamed protein product</fullName>
    </submittedName>
</protein>
<dbReference type="Proteomes" id="UP000198341">
    <property type="component" value="Chromosome 18"/>
</dbReference>
<organism evidence="1 2">
    <name type="scientific">Bathycoccus prasinos</name>
    <dbReference type="NCBI Taxonomy" id="41875"/>
    <lineage>
        <taxon>Eukaryota</taxon>
        <taxon>Viridiplantae</taxon>
        <taxon>Chlorophyta</taxon>
        <taxon>Mamiellophyceae</taxon>
        <taxon>Mamiellales</taxon>
        <taxon>Bathycoccaceae</taxon>
        <taxon>Bathycoccus</taxon>
    </lineage>
</organism>
<sequence>MREILKTFIPRAHWSSTNVDIVPTTASAMKLAQWGGVGVFTAFWMIGTRSHRCLNTSCDARNVSALLLLGGLDLFLSL</sequence>
<dbReference type="EMBL" id="FO082261">
    <property type="protein sequence ID" value="CCO20725.1"/>
    <property type="molecule type" value="Genomic_DNA"/>
</dbReference>
<reference evidence="1 2" key="1">
    <citation type="submission" date="2011-10" db="EMBL/GenBank/DDBJ databases">
        <authorList>
            <person name="Genoscope - CEA"/>
        </authorList>
    </citation>
    <scope>NUCLEOTIDE SEQUENCE [LARGE SCALE GENOMIC DNA]</scope>
    <source>
        <strain evidence="1 2">RCC 1105</strain>
    </source>
</reference>
<dbReference type="AlphaFoldDB" id="K8F795"/>
<dbReference type="KEGG" id="bpg:Bathy18g00800"/>
<proteinExistence type="predicted"/>
<dbReference type="RefSeq" id="XP_007508234.1">
    <property type="nucleotide sequence ID" value="XM_007508172.1"/>
</dbReference>
<keyword evidence="2" id="KW-1185">Reference proteome</keyword>
<evidence type="ECO:0000313" key="1">
    <source>
        <dbReference type="EMBL" id="CCO20725.1"/>
    </source>
</evidence>
<dbReference type="GeneID" id="19010749"/>
<accession>K8F795</accession>
<gene>
    <name evidence="1" type="ordered locus">Bathy18g00800</name>
</gene>
<evidence type="ECO:0000313" key="2">
    <source>
        <dbReference type="Proteomes" id="UP000198341"/>
    </source>
</evidence>
<name>K8F795_9CHLO</name>